<keyword evidence="4" id="KW-0808">Transferase</keyword>
<dbReference type="InterPro" id="IPR004358">
    <property type="entry name" value="Sig_transdc_His_kin-like_C"/>
</dbReference>
<dbReference type="Pfam" id="PF02518">
    <property type="entry name" value="HATPase_c"/>
    <property type="match status" value="2"/>
</dbReference>
<feature type="domain" description="Histidine kinase" evidence="7">
    <location>
        <begin position="381"/>
        <end position="608"/>
    </location>
</feature>
<dbReference type="Pfam" id="PF00072">
    <property type="entry name" value="Response_reg"/>
    <property type="match status" value="2"/>
</dbReference>
<dbReference type="EMBL" id="QKWP01000048">
    <property type="protein sequence ID" value="RIB29035.1"/>
    <property type="molecule type" value="Genomic_DNA"/>
</dbReference>
<feature type="domain" description="Response regulatory" evidence="8">
    <location>
        <begin position="694"/>
        <end position="840"/>
    </location>
</feature>
<dbReference type="InterPro" id="IPR029016">
    <property type="entry name" value="GAF-like_dom_sf"/>
</dbReference>
<dbReference type="PROSITE" id="PS50110">
    <property type="entry name" value="RESPONSE_REGULATORY"/>
    <property type="match status" value="2"/>
</dbReference>
<evidence type="ECO:0000259" key="8">
    <source>
        <dbReference type="PROSITE" id="PS50110"/>
    </source>
</evidence>
<dbReference type="Proteomes" id="UP000266673">
    <property type="component" value="Unassembled WGS sequence"/>
</dbReference>
<proteinExistence type="predicted"/>
<organism evidence="9 10">
    <name type="scientific">Gigaspora rosea</name>
    <dbReference type="NCBI Taxonomy" id="44941"/>
    <lineage>
        <taxon>Eukaryota</taxon>
        <taxon>Fungi</taxon>
        <taxon>Fungi incertae sedis</taxon>
        <taxon>Mucoromycota</taxon>
        <taxon>Glomeromycotina</taxon>
        <taxon>Glomeromycetes</taxon>
        <taxon>Diversisporales</taxon>
        <taxon>Gigasporaceae</taxon>
        <taxon>Gigaspora</taxon>
    </lineage>
</organism>
<evidence type="ECO:0000256" key="3">
    <source>
        <dbReference type="ARBA" id="ARBA00022553"/>
    </source>
</evidence>
<dbReference type="InterPro" id="IPR003594">
    <property type="entry name" value="HATPase_dom"/>
</dbReference>
<evidence type="ECO:0000256" key="1">
    <source>
        <dbReference type="ARBA" id="ARBA00000085"/>
    </source>
</evidence>
<dbReference type="PANTHER" id="PTHR43547:SF2">
    <property type="entry name" value="HYBRID SIGNAL TRANSDUCTION HISTIDINE KINASE C"/>
    <property type="match status" value="1"/>
</dbReference>
<dbReference type="InterPro" id="IPR011006">
    <property type="entry name" value="CheY-like_superfamily"/>
</dbReference>
<dbReference type="SUPFAM" id="SSF55785">
    <property type="entry name" value="PYP-like sensor domain (PAS domain)"/>
    <property type="match status" value="1"/>
</dbReference>
<comment type="caution">
    <text evidence="6">Lacks conserved residue(s) required for the propagation of feature annotation.</text>
</comment>
<dbReference type="InterPro" id="IPR005467">
    <property type="entry name" value="His_kinase_dom"/>
</dbReference>
<feature type="domain" description="Response regulatory" evidence="8">
    <location>
        <begin position="1480"/>
        <end position="1619"/>
    </location>
</feature>
<dbReference type="InterPro" id="IPR036890">
    <property type="entry name" value="HATPase_C_sf"/>
</dbReference>
<comment type="catalytic activity">
    <reaction evidence="1">
        <text>ATP + protein L-histidine = ADP + protein N-phospho-L-histidine.</text>
        <dbReference type="EC" id="2.7.13.3"/>
    </reaction>
</comment>
<keyword evidence="5" id="KW-0418">Kinase</keyword>
<dbReference type="SMART" id="SM00387">
    <property type="entry name" value="HATPase_c"/>
    <property type="match status" value="2"/>
</dbReference>
<dbReference type="InterPro" id="IPR003661">
    <property type="entry name" value="HisK_dim/P_dom"/>
</dbReference>
<dbReference type="OrthoDB" id="5378913at2759"/>
<dbReference type="SMART" id="SM00448">
    <property type="entry name" value="REC"/>
    <property type="match status" value="2"/>
</dbReference>
<evidence type="ECO:0000313" key="9">
    <source>
        <dbReference type="EMBL" id="RIB29035.1"/>
    </source>
</evidence>
<reference evidence="9 10" key="1">
    <citation type="submission" date="2018-06" db="EMBL/GenBank/DDBJ databases">
        <title>Comparative genomics reveals the genomic features of Rhizophagus irregularis, R. cerebriforme, R. diaphanum and Gigaspora rosea, and their symbiotic lifestyle signature.</title>
        <authorList>
            <person name="Morin E."/>
            <person name="San Clemente H."/>
            <person name="Chen E.C.H."/>
            <person name="De La Providencia I."/>
            <person name="Hainaut M."/>
            <person name="Kuo A."/>
            <person name="Kohler A."/>
            <person name="Murat C."/>
            <person name="Tang N."/>
            <person name="Roy S."/>
            <person name="Loubradou J."/>
            <person name="Henrissat B."/>
            <person name="Grigoriev I.V."/>
            <person name="Corradi N."/>
            <person name="Roux C."/>
            <person name="Martin F.M."/>
        </authorList>
    </citation>
    <scope>NUCLEOTIDE SEQUENCE [LARGE SCALE GENOMIC DNA]</scope>
    <source>
        <strain evidence="9 10">DAOM 194757</strain>
    </source>
</reference>
<evidence type="ECO:0000256" key="2">
    <source>
        <dbReference type="ARBA" id="ARBA00012438"/>
    </source>
</evidence>
<dbReference type="SUPFAM" id="SSF55874">
    <property type="entry name" value="ATPase domain of HSP90 chaperone/DNA topoisomerase II/histidine kinase"/>
    <property type="match status" value="2"/>
</dbReference>
<dbReference type="PROSITE" id="PS50109">
    <property type="entry name" value="HIS_KIN"/>
    <property type="match status" value="2"/>
</dbReference>
<protein>
    <recommendedName>
        <fullName evidence="2">histidine kinase</fullName>
        <ecNumber evidence="2">2.7.13.3</ecNumber>
    </recommendedName>
</protein>
<dbReference type="InterPro" id="IPR003018">
    <property type="entry name" value="GAF"/>
</dbReference>
<dbReference type="Gene3D" id="3.30.565.10">
    <property type="entry name" value="Histidine kinase-like ATPase, C-terminal domain"/>
    <property type="match status" value="2"/>
</dbReference>
<evidence type="ECO:0000259" key="7">
    <source>
        <dbReference type="PROSITE" id="PS50109"/>
    </source>
</evidence>
<dbReference type="CDD" id="cd17546">
    <property type="entry name" value="REC_hyHK_CKI1_RcsC-like"/>
    <property type="match status" value="1"/>
</dbReference>
<dbReference type="PRINTS" id="PR00344">
    <property type="entry name" value="BCTRLSENSOR"/>
</dbReference>
<dbReference type="STRING" id="44941.A0A397W2N4"/>
<dbReference type="FunFam" id="3.30.565.10:FF:000006">
    <property type="entry name" value="Sensor histidine kinase WalK"/>
    <property type="match status" value="1"/>
</dbReference>
<feature type="modified residue" description="4-aspartylphosphate" evidence="6">
    <location>
        <position position="773"/>
    </location>
</feature>
<dbReference type="EC" id="2.7.13.3" evidence="2"/>
<dbReference type="Gene3D" id="1.10.287.130">
    <property type="match status" value="2"/>
</dbReference>
<keyword evidence="3 6" id="KW-0597">Phosphoprotein</keyword>
<comment type="caution">
    <text evidence="9">The sequence shown here is derived from an EMBL/GenBank/DDBJ whole genome shotgun (WGS) entry which is preliminary data.</text>
</comment>
<evidence type="ECO:0000256" key="5">
    <source>
        <dbReference type="ARBA" id="ARBA00022777"/>
    </source>
</evidence>
<accession>A0A397W2N4</accession>
<dbReference type="SMART" id="SM00388">
    <property type="entry name" value="HisKA"/>
    <property type="match status" value="2"/>
</dbReference>
<dbReference type="SUPFAM" id="SSF47384">
    <property type="entry name" value="Homodimeric domain of signal transducing histidine kinase"/>
    <property type="match status" value="2"/>
</dbReference>
<dbReference type="SUPFAM" id="SSF55781">
    <property type="entry name" value="GAF domain-like"/>
    <property type="match status" value="1"/>
</dbReference>
<evidence type="ECO:0000256" key="6">
    <source>
        <dbReference type="PROSITE-ProRule" id="PRU00169"/>
    </source>
</evidence>
<sequence>MSLLSTHGDKIKNNKQRYIDTVYNYDWSSTSLGHIDSWEPSLKNALSLCLQNAFPCVLYTGPGWVMIYNEAWQPILKTKHPYALGKPFKEVWPEIYESFYAQFQSVITNRKGLFKKDQLYLLERDGYIEEAYFDYTLSPIFISDGSVYGNFCIAQETTQKLLNERRLKILSELGRKVTDVKSLESACHLITKVLGDNNADIPYAMIYFVNHKTNNTSESLVARLITTTFDHDSKSGWLFPDYLPETPETIDLTNDVDKCYNTFIELKRVAATYSFLKCGDSWPINLLLKDGDHLKVLLNNGSQAVLLLTKITISDDQVLSAILICGINPRRTLDEKYMEFLKLITNHMNTCLLHAKSIEEERRRSKSLAELNRQKVLFFQGISHELKTPLTLMLSPLDDIINDCPQKAPIMSHLQIIRRNARRLLKLINTLLQFSNLESEKLEACYRETNIVEFTQELVSDFKSMAETFGLDYIIDIPLSDEFNQDVGDKVYLDHDMYETIVFNLCSNAIKHTWNGRVTIRLYVDYKDKNKMIVLEVSDTGVGIPELALPNIFQRFYRVESQSSRSHEGTGIGLALVKELITSHGGDITVTSIVNKGTTFKCWFPIGCDHFPTDKIQSNNVENQISYERALYNNRQLYLEESSQWVKNNKLNVQNDIMDKLPINDKNMDVDKMLPKNVITYFSTDDLVNEKKYQILLVDDNNDMREYLADLLKEFDVHLACDGQDAIRVLKKLNIYYLADLLKEFDVHLACDGQDAIRVLKKLNILPDLVLSDIMMPNMNGYELLEALRSSIKTRMIPIILLSAKAGEESKIEGLDKGADDYLVKPFSARELITRIRANIELSHLRRKILFQQYKQEETKQLLLTISNKILSGLDINETLLDIIKEIHHKLPSERILIISSDQSGFKNNKVVALFDGSENIPSTNHLFNETNYKNKSSQILSNLQEFLYNNSGINIYLDVYCDDVCKNVSVLSVEIRLNDTCWGWIKLYRSPNSIWLDSEIELLQQISNQISIIINYVNILKENAENEIKIKTVEIANKAKSQILANTSHELRTPLGAIVGILSSFENTSLTTDQRDMINIMAHASDIVLSIVNDILDAARLEAGKVTLINRTFDLLELFEDKIEKFGKRAGAKKIDLIVNCEIDSFPRYVKSDPDRLKQVLSHLLSNSVKFTDKGKIVLTISIQFQEFVDKDKEKPTYGQMIQRGCLLIELYDTGIGMDSEYIKHAWQSFSQGDMSITKMQDGTGLGLSICKNLVEINGGEIKVESELGKGSKFWFTWNVELLSSMTSSLLSSQFDRMNYVLPQSIKQKRILIIHSVEDARNSMLNYLKKIKKVDAFDTFDKGIRAAKKYKELNNQFAYDIVFISLYETNEDEIMKSILELRGLDTNNNNLVIIFIVFPTNEENELAEKLIGKIGGATSILYTPITWKKIVNLFMYMEKNYMTIENIFKQEDYRFFKDVDTNQDINKDIKESDSKNSKCILCVDNNYISLENTLRQVSKLGYSTIFATNGLEAVKLIDSKFRSLNDTYSSSFYSNMDQLKSHRISLIITECNLPMMSGFDVSQAVRAMKSPISDIPIVVLTALPIEEIRNKCIESGINDYLAKPLKTEELEKVLTKWIIEN</sequence>
<dbReference type="GO" id="GO:0000155">
    <property type="term" value="F:phosphorelay sensor kinase activity"/>
    <property type="evidence" value="ECO:0007669"/>
    <property type="project" value="InterPro"/>
</dbReference>
<dbReference type="Pfam" id="PF01590">
    <property type="entry name" value="GAF"/>
    <property type="match status" value="1"/>
</dbReference>
<evidence type="ECO:0000256" key="4">
    <source>
        <dbReference type="ARBA" id="ARBA00022679"/>
    </source>
</evidence>
<dbReference type="Gene3D" id="3.30.450.40">
    <property type="match status" value="1"/>
</dbReference>
<dbReference type="InterPro" id="IPR001789">
    <property type="entry name" value="Sig_transdc_resp-reg_receiver"/>
</dbReference>
<dbReference type="InterPro" id="IPR035965">
    <property type="entry name" value="PAS-like_dom_sf"/>
</dbReference>
<name>A0A397W2N4_9GLOM</name>
<feature type="domain" description="Histidine kinase" evidence="7">
    <location>
        <begin position="1047"/>
        <end position="1283"/>
    </location>
</feature>
<evidence type="ECO:0000313" key="10">
    <source>
        <dbReference type="Proteomes" id="UP000266673"/>
    </source>
</evidence>
<keyword evidence="10" id="KW-1185">Reference proteome</keyword>
<dbReference type="Pfam" id="PF00512">
    <property type="entry name" value="HisKA"/>
    <property type="match status" value="2"/>
</dbReference>
<gene>
    <name evidence="9" type="ORF">C2G38_2156371</name>
</gene>
<dbReference type="Gene3D" id="3.30.450.20">
    <property type="entry name" value="PAS domain"/>
    <property type="match status" value="1"/>
</dbReference>
<dbReference type="CDD" id="cd16922">
    <property type="entry name" value="HATPase_EvgS-ArcB-TorS-like"/>
    <property type="match status" value="1"/>
</dbReference>
<dbReference type="CDD" id="cd00082">
    <property type="entry name" value="HisKA"/>
    <property type="match status" value="2"/>
</dbReference>
<dbReference type="PANTHER" id="PTHR43547">
    <property type="entry name" value="TWO-COMPONENT HISTIDINE KINASE"/>
    <property type="match status" value="1"/>
</dbReference>
<dbReference type="InterPro" id="IPR036097">
    <property type="entry name" value="HisK_dim/P_sf"/>
</dbReference>
<dbReference type="Gene3D" id="3.40.50.2300">
    <property type="match status" value="3"/>
</dbReference>
<dbReference type="SUPFAM" id="SSF52172">
    <property type="entry name" value="CheY-like"/>
    <property type="match status" value="3"/>
</dbReference>